<dbReference type="GO" id="GO:0048599">
    <property type="term" value="P:oocyte development"/>
    <property type="evidence" value="ECO:0007669"/>
    <property type="project" value="TreeGrafter"/>
</dbReference>
<dbReference type="RefSeq" id="XP_017336285.2">
    <property type="nucleotide sequence ID" value="XM_017480796.3"/>
</dbReference>
<dbReference type="GO" id="GO:0006357">
    <property type="term" value="P:regulation of transcription by RNA polymerase II"/>
    <property type="evidence" value="ECO:0007669"/>
    <property type="project" value="TreeGrafter"/>
</dbReference>
<dbReference type="InterPro" id="IPR000679">
    <property type="entry name" value="Znf_GATA"/>
</dbReference>
<evidence type="ECO:0000313" key="5">
    <source>
        <dbReference type="Proteomes" id="UP000221080"/>
    </source>
</evidence>
<protein>
    <submittedName>
        <fullName evidence="6 7">GATA-type zinc finger protein 1 isoform X1</fullName>
    </submittedName>
</protein>
<keyword evidence="2" id="KW-0863">Zinc-finger</keyword>
<dbReference type="PROSITE" id="PS50114">
    <property type="entry name" value="GATA_ZN_FINGER_2"/>
    <property type="match status" value="1"/>
</dbReference>
<dbReference type="Proteomes" id="UP000221080">
    <property type="component" value="Chromosome 12"/>
</dbReference>
<dbReference type="RefSeq" id="XP_017336284.2">
    <property type="nucleotide sequence ID" value="XM_017480795.3"/>
</dbReference>
<evidence type="ECO:0000313" key="8">
    <source>
        <dbReference type="RefSeq" id="XP_017336285.2"/>
    </source>
</evidence>
<dbReference type="RefSeq" id="XP_017336283.2">
    <property type="nucleotide sequence ID" value="XM_017480794.3"/>
</dbReference>
<keyword evidence="2" id="KW-0479">Metal-binding</keyword>
<evidence type="ECO:0000313" key="7">
    <source>
        <dbReference type="RefSeq" id="XP_017336284.2"/>
    </source>
</evidence>
<reference evidence="6 7" key="2">
    <citation type="submission" date="2025-04" db="UniProtKB">
        <authorList>
            <consortium name="RefSeq"/>
        </authorList>
    </citation>
    <scope>IDENTIFICATION</scope>
    <source>
        <tissue evidence="6 7">Blood</tissue>
    </source>
</reference>
<dbReference type="GO" id="GO:0005634">
    <property type="term" value="C:nucleus"/>
    <property type="evidence" value="ECO:0007669"/>
    <property type="project" value="TreeGrafter"/>
</dbReference>
<accession>A0A2D0S0K3</accession>
<feature type="domain" description="GATA-type" evidence="4">
    <location>
        <begin position="443"/>
        <end position="479"/>
    </location>
</feature>
<dbReference type="GO" id="GO:0007283">
    <property type="term" value="P:spermatogenesis"/>
    <property type="evidence" value="ECO:0007669"/>
    <property type="project" value="TreeGrafter"/>
</dbReference>
<dbReference type="Gene3D" id="3.30.50.10">
    <property type="entry name" value="Erythroid Transcription Factor GATA-1, subunit A"/>
    <property type="match status" value="1"/>
</dbReference>
<dbReference type="PANTHER" id="PTHR47341">
    <property type="entry name" value="GATA-TYPE ZINC FINGER PROTEIN 1"/>
    <property type="match status" value="1"/>
</dbReference>
<feature type="region of interest" description="Disordered" evidence="3">
    <location>
        <begin position="312"/>
        <end position="333"/>
    </location>
</feature>
<dbReference type="RefSeq" id="XP_017336288.2">
    <property type="nucleotide sequence ID" value="XM_017480799.3"/>
</dbReference>
<evidence type="ECO:0000256" key="2">
    <source>
        <dbReference type="PROSITE-ProRule" id="PRU00094"/>
    </source>
</evidence>
<dbReference type="CDD" id="cd00202">
    <property type="entry name" value="ZnF_GATA"/>
    <property type="match status" value="1"/>
</dbReference>
<dbReference type="InterPro" id="IPR013088">
    <property type="entry name" value="Znf_NHR/GATA"/>
</dbReference>
<evidence type="ECO:0000256" key="3">
    <source>
        <dbReference type="SAM" id="MobiDB-lite"/>
    </source>
</evidence>
<evidence type="ECO:0000256" key="1">
    <source>
        <dbReference type="ARBA" id="ARBA00023242"/>
    </source>
</evidence>
<feature type="region of interest" description="Disordered" evidence="3">
    <location>
        <begin position="347"/>
        <end position="377"/>
    </location>
</feature>
<dbReference type="GO" id="GO:0008270">
    <property type="term" value="F:zinc ion binding"/>
    <property type="evidence" value="ECO:0007669"/>
    <property type="project" value="UniProtKB-KW"/>
</dbReference>
<feature type="region of interest" description="Disordered" evidence="3">
    <location>
        <begin position="1"/>
        <end position="27"/>
    </location>
</feature>
<reference evidence="5" key="1">
    <citation type="journal article" date="2016" name="Nat. Commun.">
        <title>The channel catfish genome sequence provides insights into the evolution of scale formation in teleosts.</title>
        <authorList>
            <person name="Liu Z."/>
            <person name="Liu S."/>
            <person name="Yao J."/>
            <person name="Bao L."/>
            <person name="Zhang J."/>
            <person name="Li Y."/>
            <person name="Jiang C."/>
            <person name="Sun L."/>
            <person name="Wang R."/>
            <person name="Zhang Y."/>
            <person name="Zhou T."/>
            <person name="Zeng Q."/>
            <person name="Fu Q."/>
            <person name="Gao S."/>
            <person name="Li N."/>
            <person name="Koren S."/>
            <person name="Jiang Y."/>
            <person name="Zimin A."/>
            <person name="Xu P."/>
            <person name="Phillippy A.M."/>
            <person name="Geng X."/>
            <person name="Song L."/>
            <person name="Sun F."/>
            <person name="Li C."/>
            <person name="Wang X."/>
            <person name="Chen A."/>
            <person name="Jin Y."/>
            <person name="Yuan Z."/>
            <person name="Yang Y."/>
            <person name="Tan S."/>
            <person name="Peatman E."/>
            <person name="Lu J."/>
            <person name="Qin Z."/>
            <person name="Dunham R."/>
            <person name="Li Z."/>
            <person name="Sonstegard T."/>
            <person name="Feng J."/>
            <person name="Danzmann R.G."/>
            <person name="Schroeder S."/>
            <person name="Scheffler B."/>
            <person name="Duke M.V."/>
            <person name="Ballard L."/>
            <person name="Kucuktas H."/>
            <person name="Kaltenboeck L."/>
            <person name="Liu H."/>
            <person name="Armbruster J."/>
            <person name="Xie Y."/>
            <person name="Kirby M.L."/>
            <person name="Tian Y."/>
            <person name="Flanagan M.E."/>
            <person name="Mu W."/>
            <person name="Waldbieser G.C."/>
        </authorList>
    </citation>
    <scope>NUCLEOTIDE SEQUENCE [LARGE SCALE GENOMIC DNA]</scope>
    <source>
        <strain evidence="5">SDA103</strain>
    </source>
</reference>
<evidence type="ECO:0000313" key="10">
    <source>
        <dbReference type="RefSeq" id="XP_017336288.2"/>
    </source>
</evidence>
<dbReference type="PANTHER" id="PTHR47341:SF1">
    <property type="entry name" value="GATA-TYPE ZINC FINGER PROTEIN 1"/>
    <property type="match status" value="1"/>
</dbReference>
<evidence type="ECO:0000313" key="9">
    <source>
        <dbReference type="RefSeq" id="XP_017336287.2"/>
    </source>
</evidence>
<evidence type="ECO:0000313" key="6">
    <source>
        <dbReference type="RefSeq" id="XP_017336283.2"/>
    </source>
</evidence>
<dbReference type="RefSeq" id="XP_017336287.2">
    <property type="nucleotide sequence ID" value="XM_017480798.3"/>
</dbReference>
<dbReference type="GeneID" id="108272400"/>
<dbReference type="AlphaFoldDB" id="A0A2D0S0K3"/>
<dbReference type="SMART" id="SM00401">
    <property type="entry name" value="ZnF_GATA"/>
    <property type="match status" value="1"/>
</dbReference>
<dbReference type="SUPFAM" id="SSF57716">
    <property type="entry name" value="Glucocorticoid receptor-like (DNA-binding domain)"/>
    <property type="match status" value="1"/>
</dbReference>
<name>A0A2D0S0K3_ICTPU</name>
<feature type="compositionally biased region" description="Polar residues" evidence="3">
    <location>
        <begin position="320"/>
        <end position="330"/>
    </location>
</feature>
<proteinExistence type="predicted"/>
<gene>
    <name evidence="6 7 8 9 10" type="primary">zglp1</name>
</gene>
<sequence>MSSEVNPPADLRNCPMTSESTRDDMDHEDTCMTQSSLLYLLHEATKLVTPPEQHSLDADKLHDGSKETIVSHNLTSLKQKGQEVRTVKTQPSFTAGLSVLSSSPWEVMSLINLQCERLLHSGGTEEEDSKTHTTKINTKSKDRDVAQEWSSFPSAGFTSCTMSSRADAMELAMESDVCCSVPHIDPTDHLSIRRTGENRESATIRDVEDLAELISETTEDSLLSSRVMSEERADPCFLGETSELPLDLTKQVEICEHTVENGEGVNEMASISSISKSPHSREISSVDFTSSLVAEKYEDSCFSFNEGENPECESALLSETPPSRTDLNNNLEDEKVREAEKILTAISAQSSWGNRRRTPRKQAHPARSADLQDPGLQGVMFSMHPELDHSTDQCRLLITSNYSKLCRRGRRSRSYSSTSLQNSQRTSSSEEESDSASLYKKICASCCTKKTPLWRDAEDGTPLCNACGIRLMKKNENNPHFCCSDWKSWFEHDRYKKYRVRCMQCWNIPRKEASSNSKCLKCGDLLQLSSQSKRAGW</sequence>
<dbReference type="GO" id="GO:0043565">
    <property type="term" value="F:sequence-specific DNA binding"/>
    <property type="evidence" value="ECO:0007669"/>
    <property type="project" value="InterPro"/>
</dbReference>
<dbReference type="Pfam" id="PF00320">
    <property type="entry name" value="GATA"/>
    <property type="match status" value="1"/>
</dbReference>
<dbReference type="InterPro" id="IPR053116">
    <property type="entry name" value="GATA-type_Znf_Regulator"/>
</dbReference>
<keyword evidence="5" id="KW-1185">Reference proteome</keyword>
<dbReference type="OrthoDB" id="2162994at2759"/>
<organism evidence="5 6">
    <name type="scientific">Ictalurus punctatus</name>
    <name type="common">Channel catfish</name>
    <name type="synonym">Silurus punctatus</name>
    <dbReference type="NCBI Taxonomy" id="7998"/>
    <lineage>
        <taxon>Eukaryota</taxon>
        <taxon>Metazoa</taxon>
        <taxon>Chordata</taxon>
        <taxon>Craniata</taxon>
        <taxon>Vertebrata</taxon>
        <taxon>Euteleostomi</taxon>
        <taxon>Actinopterygii</taxon>
        <taxon>Neopterygii</taxon>
        <taxon>Teleostei</taxon>
        <taxon>Ostariophysi</taxon>
        <taxon>Siluriformes</taxon>
        <taxon>Ictaluridae</taxon>
        <taxon>Ictalurus</taxon>
    </lineage>
</organism>
<dbReference type="CTD" id="100125288"/>
<evidence type="ECO:0000259" key="4">
    <source>
        <dbReference type="PROSITE" id="PS50114"/>
    </source>
</evidence>
<keyword evidence="2" id="KW-0862">Zinc</keyword>
<dbReference type="KEGG" id="ipu:108272400"/>
<keyword evidence="1" id="KW-0539">Nucleus</keyword>
<feature type="compositionally biased region" description="Basic residues" evidence="3">
    <location>
        <begin position="354"/>
        <end position="364"/>
    </location>
</feature>